<keyword evidence="5 14" id="KW-0479">Metal-binding</keyword>
<dbReference type="Pfam" id="PF02272">
    <property type="entry name" value="DHHA1"/>
    <property type="match status" value="1"/>
</dbReference>
<feature type="binding site" evidence="14">
    <location>
        <position position="625"/>
    </location>
    <ligand>
        <name>Zn(2+)</name>
        <dbReference type="ChEBI" id="CHEBI:29105"/>
    </ligand>
</feature>
<proteinExistence type="inferred from homology"/>
<keyword evidence="4 14" id="KW-0436">Ligase</keyword>
<dbReference type="GO" id="GO:0005524">
    <property type="term" value="F:ATP binding"/>
    <property type="evidence" value="ECO:0007669"/>
    <property type="project" value="UniProtKB-UniRule"/>
</dbReference>
<comment type="caution">
    <text evidence="17">The sequence shown here is derived from an EMBL/GenBank/DDBJ whole genome shotgun (WGS) entry which is preliminary data.</text>
</comment>
<keyword evidence="10 14" id="KW-0648">Protein biosynthesis</keyword>
<comment type="cofactor">
    <cofactor evidence="14">
        <name>Zn(2+)</name>
        <dbReference type="ChEBI" id="CHEBI:29105"/>
    </cofactor>
    <text evidence="14">Binds 1 zinc ion per subunit.</text>
</comment>
<dbReference type="InterPro" id="IPR018164">
    <property type="entry name" value="Ala-tRNA-synth_IIc_N"/>
</dbReference>
<evidence type="ECO:0000256" key="1">
    <source>
        <dbReference type="ARBA" id="ARBA00008226"/>
    </source>
</evidence>
<evidence type="ECO:0000256" key="6">
    <source>
        <dbReference type="ARBA" id="ARBA00022741"/>
    </source>
</evidence>
<evidence type="ECO:0000256" key="7">
    <source>
        <dbReference type="ARBA" id="ARBA00022833"/>
    </source>
</evidence>
<dbReference type="InterPro" id="IPR012947">
    <property type="entry name" value="tRNA_SAD"/>
</dbReference>
<dbReference type="Gene3D" id="3.10.310.40">
    <property type="match status" value="1"/>
</dbReference>
<organism evidence="17 18">
    <name type="scientific">Clostridium innocuum</name>
    <dbReference type="NCBI Taxonomy" id="1522"/>
    <lineage>
        <taxon>Bacteria</taxon>
        <taxon>Bacillati</taxon>
        <taxon>Bacillota</taxon>
        <taxon>Clostridia</taxon>
        <taxon>Eubacteriales</taxon>
        <taxon>Clostridiaceae</taxon>
        <taxon>Clostridium</taxon>
    </lineage>
</organism>
<evidence type="ECO:0000259" key="16">
    <source>
        <dbReference type="PROSITE" id="PS50860"/>
    </source>
</evidence>
<dbReference type="InterPro" id="IPR009000">
    <property type="entry name" value="Transl_B-barrel_sf"/>
</dbReference>
<dbReference type="SUPFAM" id="SSF55681">
    <property type="entry name" value="Class II aaRS and biotin synthetases"/>
    <property type="match status" value="1"/>
</dbReference>
<evidence type="ECO:0000256" key="14">
    <source>
        <dbReference type="HAMAP-Rule" id="MF_00036"/>
    </source>
</evidence>
<evidence type="ECO:0000256" key="3">
    <source>
        <dbReference type="ARBA" id="ARBA00022555"/>
    </source>
</evidence>
<comment type="function">
    <text evidence="12 14">Catalyzes the attachment of alanine to tRNA(Ala) in a two-step reaction: alanine is first activated by ATP to form Ala-AMP and then transferred to the acceptor end of tRNA(Ala). Also edits incorrectly charged Ser-tRNA(Ala) and Gly-tRNA(Ala) via its editing domain.</text>
</comment>
<dbReference type="GO" id="GO:0000049">
    <property type="term" value="F:tRNA binding"/>
    <property type="evidence" value="ECO:0007669"/>
    <property type="project" value="UniProtKB-KW"/>
</dbReference>
<dbReference type="Gene3D" id="3.30.930.10">
    <property type="entry name" value="Bira Bifunctional Protein, Domain 2"/>
    <property type="match status" value="1"/>
</dbReference>
<comment type="catalytic activity">
    <reaction evidence="13 14">
        <text>tRNA(Ala) + L-alanine + ATP = L-alanyl-tRNA(Ala) + AMP + diphosphate</text>
        <dbReference type="Rhea" id="RHEA:12540"/>
        <dbReference type="Rhea" id="RHEA-COMP:9657"/>
        <dbReference type="Rhea" id="RHEA-COMP:9923"/>
        <dbReference type="ChEBI" id="CHEBI:30616"/>
        <dbReference type="ChEBI" id="CHEBI:33019"/>
        <dbReference type="ChEBI" id="CHEBI:57972"/>
        <dbReference type="ChEBI" id="CHEBI:78442"/>
        <dbReference type="ChEBI" id="CHEBI:78497"/>
        <dbReference type="ChEBI" id="CHEBI:456215"/>
        <dbReference type="EC" id="6.1.1.7"/>
    </reaction>
</comment>
<evidence type="ECO:0000256" key="10">
    <source>
        <dbReference type="ARBA" id="ARBA00022917"/>
    </source>
</evidence>
<dbReference type="InterPro" id="IPR050058">
    <property type="entry name" value="Ala-tRNA_ligase"/>
</dbReference>
<dbReference type="Gene3D" id="2.40.30.130">
    <property type="match status" value="1"/>
</dbReference>
<dbReference type="PROSITE" id="PS50860">
    <property type="entry name" value="AA_TRNA_LIGASE_II_ALA"/>
    <property type="match status" value="1"/>
</dbReference>
<dbReference type="EMBL" id="JQIF01000097">
    <property type="protein sequence ID" value="KGJ51825.1"/>
    <property type="molecule type" value="Genomic_DNA"/>
</dbReference>
<feature type="binding site" evidence="14">
    <location>
        <position position="621"/>
    </location>
    <ligand>
        <name>Zn(2+)</name>
        <dbReference type="ChEBI" id="CHEBI:29105"/>
    </ligand>
</feature>
<dbReference type="GO" id="GO:0005829">
    <property type="term" value="C:cytosol"/>
    <property type="evidence" value="ECO:0007669"/>
    <property type="project" value="TreeGrafter"/>
</dbReference>
<evidence type="ECO:0000256" key="12">
    <source>
        <dbReference type="ARBA" id="ARBA00024779"/>
    </source>
</evidence>
<evidence type="ECO:0000256" key="8">
    <source>
        <dbReference type="ARBA" id="ARBA00022840"/>
    </source>
</evidence>
<dbReference type="Pfam" id="PF01411">
    <property type="entry name" value="tRNA-synt_2c"/>
    <property type="match status" value="1"/>
</dbReference>
<dbReference type="EC" id="6.1.1.7" evidence="14"/>
<dbReference type="CDD" id="cd00673">
    <property type="entry name" value="AlaRS_core"/>
    <property type="match status" value="1"/>
</dbReference>
<evidence type="ECO:0000256" key="2">
    <source>
        <dbReference type="ARBA" id="ARBA00022490"/>
    </source>
</evidence>
<dbReference type="FunFam" id="3.30.54.20:FF:000001">
    <property type="entry name" value="Alanine--tRNA ligase"/>
    <property type="match status" value="1"/>
</dbReference>
<dbReference type="InterPro" id="IPR023033">
    <property type="entry name" value="Ala_tRNA_ligase_euk/bac"/>
</dbReference>
<reference evidence="17 18" key="1">
    <citation type="submission" date="2014-08" db="EMBL/GenBank/DDBJ databases">
        <title>Clostridium innocuum, an unnegligible vancomycin-resistant pathogen causing extra-intestinal infections.</title>
        <authorList>
            <person name="Feng Y."/>
            <person name="Chiu C.-H."/>
        </authorList>
    </citation>
    <scope>NUCLEOTIDE SEQUENCE [LARGE SCALE GENOMIC DNA]</scope>
    <source>
        <strain evidence="17 18">AN88</strain>
    </source>
</reference>
<dbReference type="FunFam" id="3.30.930.10:FF:000046">
    <property type="entry name" value="Alanine--tRNA ligase"/>
    <property type="match status" value="1"/>
</dbReference>
<dbReference type="HAMAP" id="MF_00036_B">
    <property type="entry name" value="Ala_tRNA_synth_B"/>
    <property type="match status" value="1"/>
</dbReference>
<dbReference type="Gene3D" id="3.30.980.10">
    <property type="entry name" value="Threonyl-trna Synthetase, Chain A, domain 2"/>
    <property type="match status" value="1"/>
</dbReference>
<dbReference type="Gene3D" id="3.30.54.20">
    <property type="match status" value="1"/>
</dbReference>
<dbReference type="InterPro" id="IPR002318">
    <property type="entry name" value="Ala-tRNA-lgiase_IIc"/>
</dbReference>
<sequence>MVKNGSCFGVLRVSGVKRVSECACGILYMGELGWYRVYYTFLDSGAFFYAYKEDANMKQLTGSQIRQMFLDYFKSQGHMIEPGASLVPHNDPTLLWINAGVAALKKYFDGSEKPKNNRIANAQKSIRTNDIENVGKTARHHTFFEMLGNFSIGDYFKEEAIPFAWEFLTSPKWIGFPKEKLYVSVYTDDADAYRIWTEVCKVDPSHILKTDDNFWEIGEGPGGPDSEIFYDRGEAYDPEGLGERLFFEELENDRYIEVWNVVFSQFDCKPELDRKDYKELPQKNIDTGMGLERLVALVQGGETNFDTDLFLPIIHATEAYTDARYADAQHKMAFRVIADHIRTVSFALADGALFSNEGRGYVLRRVLRRAVRFAKKLNIQGAFMYKLVPVVYDIMKDFYPYMEEKLDYIARLVKAEEERFHATLADGERLLLQVMEEKKESRVIDGKTAFKLYDTYGFPLELTVEIAEESGYTVDKDGFDAEMQQQRERARAARGDAESMGSQSIDLMEFTQESSFIGYDVRHTSAKVIALFQDGVKVDAISDEGDAVFDTTVFYAESGGQVGDSGTICAEGVQAVVDTTIKAPHKQHLSHVIIKEGELRVGDAVELQVDEKKRDIITSNHSCTHLLQSALKQIVGSHIQQAGSFVSEEYLRFDFTHFEKVNEEQLKEIERLVNRYISGHYAVSKVEMPIEEAKRSGATALFDEKYGDVVRVVSMGDVSKEFCGGCHVNNTQEIGVCKIISEESIGSGIRRITAKTGYDAYAEFAKEDDTLHAVASDLKLKGISKVEEKVVSVLEENAQLKKELAALQASMFALKASDLVNHMQELNGRQVLIERMDGADAKAMKDIVSNIRSQRENCVVFLASVHGDKVTFVAGADKAAVSGGIKCGDLVREAALVCDGKGGGRPDMAQSGGKDASKVEEALHLIKNMLS</sequence>
<feature type="coiled-coil region" evidence="15">
    <location>
        <begin position="783"/>
        <end position="817"/>
    </location>
</feature>
<comment type="domain">
    <text evidence="14">Consists of three domains; the N-terminal catalytic domain, the editing domain and the C-terminal C-Ala domain. The editing domain removes incorrectly charged amino acids, while the C-Ala domain, along with tRNA(Ala), serves as a bridge to cooperatively bring together the editing and aminoacylation centers thus stimulating deacylation of misacylated tRNAs.</text>
</comment>
<dbReference type="Pfam" id="PF07973">
    <property type="entry name" value="tRNA_SAD"/>
    <property type="match status" value="1"/>
</dbReference>
<dbReference type="PANTHER" id="PTHR11777:SF9">
    <property type="entry name" value="ALANINE--TRNA LIGASE, CYTOPLASMIC"/>
    <property type="match status" value="1"/>
</dbReference>
<name>A0A099I287_CLOIN</name>
<comment type="subcellular location">
    <subcellularLocation>
        <location evidence="14">Cytoplasm</location>
    </subcellularLocation>
</comment>
<keyword evidence="8 14" id="KW-0067">ATP-binding</keyword>
<feature type="domain" description="Alanyl-transfer RNA synthetases family profile" evidence="16">
    <location>
        <begin position="60"/>
        <end position="766"/>
    </location>
</feature>
<dbReference type="NCBIfam" id="TIGR00344">
    <property type="entry name" value="alaS"/>
    <property type="match status" value="1"/>
</dbReference>
<protein>
    <recommendedName>
        <fullName evidence="14">Alanine--tRNA ligase</fullName>
        <ecNumber evidence="14">6.1.1.7</ecNumber>
    </recommendedName>
    <alternativeName>
        <fullName evidence="14">Alanyl-tRNA synthetase</fullName>
        <shortName evidence="14">AlaRS</shortName>
    </alternativeName>
</protein>
<keyword evidence="9 14" id="KW-0694">RNA-binding</keyword>
<evidence type="ECO:0000256" key="13">
    <source>
        <dbReference type="ARBA" id="ARBA00048300"/>
    </source>
</evidence>
<dbReference type="GO" id="GO:0006419">
    <property type="term" value="P:alanyl-tRNA aminoacylation"/>
    <property type="evidence" value="ECO:0007669"/>
    <property type="project" value="UniProtKB-UniRule"/>
</dbReference>
<dbReference type="InterPro" id="IPR003156">
    <property type="entry name" value="DHHA1_dom"/>
</dbReference>
<dbReference type="InterPro" id="IPR045864">
    <property type="entry name" value="aa-tRNA-synth_II/BPL/LPL"/>
</dbReference>
<dbReference type="InterPro" id="IPR018163">
    <property type="entry name" value="Thr/Ala-tRNA-synth_IIc_edit"/>
</dbReference>
<evidence type="ECO:0000256" key="4">
    <source>
        <dbReference type="ARBA" id="ARBA00022598"/>
    </source>
</evidence>
<evidence type="ECO:0000313" key="17">
    <source>
        <dbReference type="EMBL" id="KGJ51825.1"/>
    </source>
</evidence>
<dbReference type="GO" id="GO:0016740">
    <property type="term" value="F:transferase activity"/>
    <property type="evidence" value="ECO:0007669"/>
    <property type="project" value="UniProtKB-ARBA"/>
</dbReference>
<dbReference type="PRINTS" id="PR00980">
    <property type="entry name" value="TRNASYNTHALA"/>
</dbReference>
<accession>A0A099I287</accession>
<keyword evidence="15" id="KW-0175">Coiled coil</keyword>
<evidence type="ECO:0000313" key="18">
    <source>
        <dbReference type="Proteomes" id="UP000030008"/>
    </source>
</evidence>
<dbReference type="PANTHER" id="PTHR11777">
    <property type="entry name" value="ALANYL-TRNA SYNTHETASE"/>
    <property type="match status" value="1"/>
</dbReference>
<dbReference type="InterPro" id="IPR018162">
    <property type="entry name" value="Ala-tRNA-ligase_IIc_anticod-bd"/>
</dbReference>
<feature type="binding site" evidence="14">
    <location>
        <position position="727"/>
    </location>
    <ligand>
        <name>Zn(2+)</name>
        <dbReference type="ChEBI" id="CHEBI:29105"/>
    </ligand>
</feature>
<dbReference type="FunFam" id="3.10.310.40:FF:000001">
    <property type="entry name" value="Alanine--tRNA ligase"/>
    <property type="match status" value="1"/>
</dbReference>
<dbReference type="SUPFAM" id="SSF50447">
    <property type="entry name" value="Translation proteins"/>
    <property type="match status" value="1"/>
</dbReference>
<dbReference type="GO" id="GO:0004813">
    <property type="term" value="F:alanine-tRNA ligase activity"/>
    <property type="evidence" value="ECO:0007669"/>
    <property type="project" value="UniProtKB-UniRule"/>
</dbReference>
<feature type="binding site" evidence="14">
    <location>
        <position position="723"/>
    </location>
    <ligand>
        <name>Zn(2+)</name>
        <dbReference type="ChEBI" id="CHEBI:29105"/>
    </ligand>
</feature>
<dbReference type="SUPFAM" id="SSF101353">
    <property type="entry name" value="Putative anticodon-binding domain of alanyl-tRNA synthetase (AlaRS)"/>
    <property type="match status" value="1"/>
</dbReference>
<comment type="similarity">
    <text evidence="1 14">Belongs to the class-II aminoacyl-tRNA synthetase family.</text>
</comment>
<gene>
    <name evidence="14 17" type="primary">alaS</name>
    <name evidence="17" type="ORF">CIAN88_18890</name>
</gene>
<dbReference type="GO" id="GO:0002161">
    <property type="term" value="F:aminoacyl-tRNA deacylase activity"/>
    <property type="evidence" value="ECO:0007669"/>
    <property type="project" value="TreeGrafter"/>
</dbReference>
<evidence type="ECO:0000256" key="9">
    <source>
        <dbReference type="ARBA" id="ARBA00022884"/>
    </source>
</evidence>
<keyword evidence="7 14" id="KW-0862">Zinc</keyword>
<keyword evidence="3 14" id="KW-0820">tRNA-binding</keyword>
<dbReference type="SUPFAM" id="SSF55186">
    <property type="entry name" value="ThrRS/AlaRS common domain"/>
    <property type="match status" value="1"/>
</dbReference>
<evidence type="ECO:0000256" key="11">
    <source>
        <dbReference type="ARBA" id="ARBA00023146"/>
    </source>
</evidence>
<dbReference type="Proteomes" id="UP000030008">
    <property type="component" value="Unassembled WGS sequence"/>
</dbReference>
<dbReference type="AlphaFoldDB" id="A0A099I287"/>
<keyword evidence="6 14" id="KW-0547">Nucleotide-binding</keyword>
<evidence type="ECO:0000256" key="5">
    <source>
        <dbReference type="ARBA" id="ARBA00022723"/>
    </source>
</evidence>
<dbReference type="GO" id="GO:0140096">
    <property type="term" value="F:catalytic activity, acting on a protein"/>
    <property type="evidence" value="ECO:0007669"/>
    <property type="project" value="UniProtKB-ARBA"/>
</dbReference>
<evidence type="ECO:0000256" key="15">
    <source>
        <dbReference type="SAM" id="Coils"/>
    </source>
</evidence>
<dbReference type="FunFam" id="3.30.980.10:FF:000004">
    <property type="entry name" value="Alanine--tRNA ligase, cytoplasmic"/>
    <property type="match status" value="1"/>
</dbReference>
<keyword evidence="11 14" id="KW-0030">Aminoacyl-tRNA synthetase</keyword>
<keyword evidence="2 14" id="KW-0963">Cytoplasm</keyword>
<dbReference type="GO" id="GO:0008270">
    <property type="term" value="F:zinc ion binding"/>
    <property type="evidence" value="ECO:0007669"/>
    <property type="project" value="UniProtKB-UniRule"/>
</dbReference>
<dbReference type="SMART" id="SM00863">
    <property type="entry name" value="tRNA_SAD"/>
    <property type="match status" value="1"/>
</dbReference>
<dbReference type="InterPro" id="IPR018165">
    <property type="entry name" value="Ala-tRNA-synth_IIc_core"/>
</dbReference>